<dbReference type="Gene3D" id="3.30.750.24">
    <property type="entry name" value="STAS domain"/>
    <property type="match status" value="1"/>
</dbReference>
<gene>
    <name evidence="2" type="ORF">C2134_05745</name>
</gene>
<keyword evidence="3" id="KW-1185">Reference proteome</keyword>
<evidence type="ECO:0000313" key="2">
    <source>
        <dbReference type="EMBL" id="POA99582.1"/>
    </source>
</evidence>
<dbReference type="Pfam" id="PF13466">
    <property type="entry name" value="STAS_2"/>
    <property type="match status" value="1"/>
</dbReference>
<reference evidence="2 3" key="1">
    <citation type="submission" date="2018-01" db="EMBL/GenBank/DDBJ databases">
        <title>Genomic Sequence of Chromobacterium MWU13-2610 from wild cranberry bogs within the Cape Cod National Seashore.</title>
        <authorList>
            <person name="O'Hara-Hanley K."/>
            <person name="Soby S."/>
            <person name="Harrison A."/>
        </authorList>
    </citation>
    <scope>NUCLEOTIDE SEQUENCE [LARGE SCALE GENOMIC DNA]</scope>
    <source>
        <strain evidence="2 3">MWU13-2610</strain>
    </source>
</reference>
<dbReference type="AlphaFoldDB" id="A0A2K4MRH1"/>
<evidence type="ECO:0000313" key="3">
    <source>
        <dbReference type="Proteomes" id="UP000236416"/>
    </source>
</evidence>
<name>A0A2K4MRH1_9NEIS</name>
<protein>
    <submittedName>
        <fullName evidence="2">STAS domain-containing protein</fullName>
    </submittedName>
</protein>
<comment type="caution">
    <text evidence="2">The sequence shown here is derived from an EMBL/GenBank/DDBJ whole genome shotgun (WGS) entry which is preliminary data.</text>
</comment>
<dbReference type="PANTHER" id="PTHR35849">
    <property type="entry name" value="BLR2341 PROTEIN"/>
    <property type="match status" value="1"/>
</dbReference>
<organism evidence="2 3">
    <name type="scientific">Chromobacterium sinusclupearum</name>
    <dbReference type="NCBI Taxonomy" id="2077146"/>
    <lineage>
        <taxon>Bacteria</taxon>
        <taxon>Pseudomonadati</taxon>
        <taxon>Pseudomonadota</taxon>
        <taxon>Betaproteobacteria</taxon>
        <taxon>Neisseriales</taxon>
        <taxon>Chromobacteriaceae</taxon>
        <taxon>Chromobacterium</taxon>
    </lineage>
</organism>
<dbReference type="CDD" id="cd07043">
    <property type="entry name" value="STAS_anti-anti-sigma_factors"/>
    <property type="match status" value="1"/>
</dbReference>
<dbReference type="PANTHER" id="PTHR35849:SF2">
    <property type="entry name" value="BLR2341 PROTEIN"/>
    <property type="match status" value="1"/>
</dbReference>
<proteinExistence type="predicted"/>
<dbReference type="Proteomes" id="UP000236416">
    <property type="component" value="Unassembled WGS sequence"/>
</dbReference>
<accession>A0A2K4MRH1</accession>
<dbReference type="RefSeq" id="WP_052246700.1">
    <property type="nucleotide sequence ID" value="NZ_PPTF01000019.1"/>
</dbReference>
<sequence>MTLSLVAGHEQTIYQAAQWRADLEQALRSEEDIVLDLSTIEELDCAGAQVLIWLRREAERRGRKVDLRDPSRCVREFALLMGLQRELLPAADNEETGDGS</sequence>
<feature type="domain" description="STAS" evidence="1">
    <location>
        <begin position="16"/>
        <end position="100"/>
    </location>
</feature>
<dbReference type="InterPro" id="IPR058548">
    <property type="entry name" value="MlaB-like_STAS"/>
</dbReference>
<dbReference type="PROSITE" id="PS50801">
    <property type="entry name" value="STAS"/>
    <property type="match status" value="1"/>
</dbReference>
<dbReference type="InterPro" id="IPR052746">
    <property type="entry name" value="MlaB_ABC_Transporter"/>
</dbReference>
<dbReference type="InterPro" id="IPR002645">
    <property type="entry name" value="STAS_dom"/>
</dbReference>
<dbReference type="SUPFAM" id="SSF52091">
    <property type="entry name" value="SpoIIaa-like"/>
    <property type="match status" value="1"/>
</dbReference>
<evidence type="ECO:0000259" key="1">
    <source>
        <dbReference type="PROSITE" id="PS50801"/>
    </source>
</evidence>
<dbReference type="EMBL" id="PPTF01000019">
    <property type="protein sequence ID" value="POA99582.1"/>
    <property type="molecule type" value="Genomic_DNA"/>
</dbReference>
<dbReference type="InterPro" id="IPR036513">
    <property type="entry name" value="STAS_dom_sf"/>
</dbReference>